<gene>
    <name evidence="1" type="ORF">H4281_38195</name>
</gene>
<dbReference type="AlphaFoldDB" id="A0A7W3ZEW9"/>
<accession>A0A7W3ZEW9</accession>
<dbReference type="EMBL" id="JACGZW010000017">
    <property type="protein sequence ID" value="MBB1159011.1"/>
    <property type="molecule type" value="Genomic_DNA"/>
</dbReference>
<evidence type="ECO:0000313" key="1">
    <source>
        <dbReference type="EMBL" id="MBB1159011.1"/>
    </source>
</evidence>
<reference evidence="1 2" key="1">
    <citation type="submission" date="2020-08" db="EMBL/GenBank/DDBJ databases">
        <title>Amycolatopsis sp. nov. DR6-1 isolated from Dendrobium heterocarpum.</title>
        <authorList>
            <person name="Tedsree N."/>
            <person name="Kuncharoen N."/>
            <person name="Likhitwitayawuid K."/>
            <person name="Tanasupawat S."/>
        </authorList>
    </citation>
    <scope>NUCLEOTIDE SEQUENCE [LARGE SCALE GENOMIC DNA]</scope>
    <source>
        <strain evidence="1 2">DR6-1</strain>
    </source>
</reference>
<protein>
    <submittedName>
        <fullName evidence="1">Uncharacterized protein</fullName>
    </submittedName>
</protein>
<keyword evidence="2" id="KW-1185">Reference proteome</keyword>
<name>A0A7W3ZEW9_9PSEU</name>
<dbReference type="Proteomes" id="UP000526734">
    <property type="component" value="Unassembled WGS sequence"/>
</dbReference>
<organism evidence="1 2">
    <name type="scientific">Amycolatopsis dendrobii</name>
    <dbReference type="NCBI Taxonomy" id="2760662"/>
    <lineage>
        <taxon>Bacteria</taxon>
        <taxon>Bacillati</taxon>
        <taxon>Actinomycetota</taxon>
        <taxon>Actinomycetes</taxon>
        <taxon>Pseudonocardiales</taxon>
        <taxon>Pseudonocardiaceae</taxon>
        <taxon>Amycolatopsis</taxon>
    </lineage>
</organism>
<dbReference type="RefSeq" id="WP_182895728.1">
    <property type="nucleotide sequence ID" value="NZ_JACGZW010000017.1"/>
</dbReference>
<proteinExistence type="predicted"/>
<comment type="caution">
    <text evidence="1">The sequence shown here is derived from an EMBL/GenBank/DDBJ whole genome shotgun (WGS) entry which is preliminary data.</text>
</comment>
<evidence type="ECO:0000313" key="2">
    <source>
        <dbReference type="Proteomes" id="UP000526734"/>
    </source>
</evidence>
<sequence>MAYLNGTAERVVDDEFPGWVEVRFSGADGAENTLVEKLPVLDGDLTTASKYPASVRIPCRVVKTEANGTVAVVELEHEATDLGGRNVFRVPADAVITGP</sequence>